<keyword evidence="4" id="KW-1185">Reference proteome</keyword>
<evidence type="ECO:0000256" key="1">
    <source>
        <dbReference type="SAM" id="Coils"/>
    </source>
</evidence>
<keyword evidence="1" id="KW-0175">Coiled coil</keyword>
<gene>
    <name evidence="3" type="ORF">AAE3_LOCUS6012</name>
</gene>
<comment type="caution">
    <text evidence="3">The sequence shown here is derived from an EMBL/GenBank/DDBJ whole genome shotgun (WGS) entry which is preliminary data.</text>
</comment>
<sequence>MSVPPELSPNPGDSDSELARRPTKRPRLDATSDLSSNPHSDGIVGTTRVVPTNTDDTPPNVPNPATTHQASFDGVMSSTIQSNANKLQVLIQELSKESVYEAKKAVATDLAKLEADRRALQERARTLASDRERLNEERWKAARRTKELDATDAAILRNKLNADELAKEIETSKKALVEEKRSLGDTKQAMDVLLNNLEQQGRLAKKASATTEKMRKRRDEKHRLEVQKLRTKLDEDRKAFEEVKRLEADMRKERLLEEKAKWMEEQNQRFKAAEQQWRCKYEDSMDSSGRVDEPAEL</sequence>
<evidence type="ECO:0000313" key="3">
    <source>
        <dbReference type="EMBL" id="CAA7263728.1"/>
    </source>
</evidence>
<accession>A0A8S0X0W8</accession>
<evidence type="ECO:0000256" key="2">
    <source>
        <dbReference type="SAM" id="MobiDB-lite"/>
    </source>
</evidence>
<reference evidence="3 4" key="1">
    <citation type="submission" date="2020-01" db="EMBL/GenBank/DDBJ databases">
        <authorList>
            <person name="Gupta K D."/>
        </authorList>
    </citation>
    <scope>NUCLEOTIDE SEQUENCE [LARGE SCALE GENOMIC DNA]</scope>
</reference>
<feature type="coiled-coil region" evidence="1">
    <location>
        <begin position="103"/>
        <end position="137"/>
    </location>
</feature>
<organism evidence="3 4">
    <name type="scientific">Cyclocybe aegerita</name>
    <name type="common">Black poplar mushroom</name>
    <name type="synonym">Agrocybe aegerita</name>
    <dbReference type="NCBI Taxonomy" id="1973307"/>
    <lineage>
        <taxon>Eukaryota</taxon>
        <taxon>Fungi</taxon>
        <taxon>Dikarya</taxon>
        <taxon>Basidiomycota</taxon>
        <taxon>Agaricomycotina</taxon>
        <taxon>Agaricomycetes</taxon>
        <taxon>Agaricomycetidae</taxon>
        <taxon>Agaricales</taxon>
        <taxon>Agaricineae</taxon>
        <taxon>Bolbitiaceae</taxon>
        <taxon>Cyclocybe</taxon>
    </lineage>
</organism>
<feature type="region of interest" description="Disordered" evidence="2">
    <location>
        <begin position="1"/>
        <end position="77"/>
    </location>
</feature>
<protein>
    <submittedName>
        <fullName evidence="3">Uncharacterized protein</fullName>
    </submittedName>
</protein>
<name>A0A8S0X0W8_CYCAE</name>
<dbReference type="AlphaFoldDB" id="A0A8S0X0W8"/>
<dbReference type="EMBL" id="CACVBS010000041">
    <property type="protein sequence ID" value="CAA7263728.1"/>
    <property type="molecule type" value="Genomic_DNA"/>
</dbReference>
<evidence type="ECO:0000313" key="4">
    <source>
        <dbReference type="Proteomes" id="UP000467700"/>
    </source>
</evidence>
<dbReference type="Proteomes" id="UP000467700">
    <property type="component" value="Unassembled WGS sequence"/>
</dbReference>
<proteinExistence type="predicted"/>
<feature type="compositionally biased region" description="Low complexity" evidence="2">
    <location>
        <begin position="46"/>
        <end position="67"/>
    </location>
</feature>